<dbReference type="AlphaFoldDB" id="A0A644WLR2"/>
<evidence type="ECO:0000313" key="2">
    <source>
        <dbReference type="EMBL" id="MPM03174.1"/>
    </source>
</evidence>
<evidence type="ECO:0000259" key="1">
    <source>
        <dbReference type="Pfam" id="PF06452"/>
    </source>
</evidence>
<gene>
    <name evidence="2" type="ORF">SDC9_49438</name>
</gene>
<name>A0A644WLR2_9ZZZZ</name>
<dbReference type="GO" id="GO:0016052">
    <property type="term" value="P:carbohydrate catabolic process"/>
    <property type="evidence" value="ECO:0007669"/>
    <property type="project" value="InterPro"/>
</dbReference>
<reference evidence="2" key="1">
    <citation type="submission" date="2019-08" db="EMBL/GenBank/DDBJ databases">
        <authorList>
            <person name="Kucharzyk K."/>
            <person name="Murdoch R.W."/>
            <person name="Higgins S."/>
            <person name="Loffler F."/>
        </authorList>
    </citation>
    <scope>NUCLEOTIDE SEQUENCE</scope>
</reference>
<dbReference type="Pfam" id="PF06452">
    <property type="entry name" value="CBM9_1"/>
    <property type="match status" value="1"/>
</dbReference>
<feature type="domain" description="Carbohydrate-binding" evidence="1">
    <location>
        <begin position="61"/>
        <end position="150"/>
    </location>
</feature>
<dbReference type="CDD" id="cd09620">
    <property type="entry name" value="CBM9_like_3"/>
    <property type="match status" value="1"/>
</dbReference>
<dbReference type="SUPFAM" id="SSF49344">
    <property type="entry name" value="CBD9-like"/>
    <property type="match status" value="1"/>
</dbReference>
<dbReference type="InterPro" id="IPR010502">
    <property type="entry name" value="Carb-bd_dom_fam9"/>
</dbReference>
<dbReference type="GO" id="GO:0030246">
    <property type="term" value="F:carbohydrate binding"/>
    <property type="evidence" value="ECO:0007669"/>
    <property type="project" value="InterPro"/>
</dbReference>
<proteinExistence type="predicted"/>
<dbReference type="GO" id="GO:0004553">
    <property type="term" value="F:hydrolase activity, hydrolyzing O-glycosyl compounds"/>
    <property type="evidence" value="ECO:0007669"/>
    <property type="project" value="InterPro"/>
</dbReference>
<dbReference type="PANTHER" id="PTHR35532:SF5">
    <property type="entry name" value="CARBOHYDRATE-BINDING DOMAIN-CONTAINING PROTEIN"/>
    <property type="match status" value="1"/>
</dbReference>
<organism evidence="2">
    <name type="scientific">bioreactor metagenome</name>
    <dbReference type="NCBI Taxonomy" id="1076179"/>
    <lineage>
        <taxon>unclassified sequences</taxon>
        <taxon>metagenomes</taxon>
        <taxon>ecological metagenomes</taxon>
    </lineage>
</organism>
<dbReference type="PANTHER" id="PTHR35532">
    <property type="entry name" value="SIMILAR TO POLYHYDROXYALKANOATE DEPOLYMERASE"/>
    <property type="match status" value="1"/>
</dbReference>
<dbReference type="EMBL" id="VSSQ01000930">
    <property type="protein sequence ID" value="MPM03174.1"/>
    <property type="molecule type" value="Genomic_DNA"/>
</dbReference>
<accession>A0A644WLR2</accession>
<sequence length="378" mass="43805">MNPTMNLRIVLLTAFTAGILLSCNNQQETKKMKPLKDDLQALMQEPKSYVCYRSGNFESTDGMPDDQTWDKAEWTDLFVDIEGDSMPAPAQNTRVKMLWNDDYLFIRAEIEEENIWAYVENHDEVVYHDNDFEIFIDPDNDAKNYFEYEVNARGTIFDLFLPHPYRHSGFALHNWDFKGIRQKITIDGTLNDGSDKDRSWTLVVAIPFSDLSFGLGSGRPDVEKPWRINFSRVEWDTKWENGKYVKATNADGKPLPEHNWVWSPVGAISMHMPERYGYLKFSEKTVGKEKETFTLTETEKLKRVLWAVFYREAKYFEKKNKFTGKLSDLGNDIKSLYDGKKFKLSLSASDHTFEATLKSDKGKMEMYITEEGTVIGSL</sequence>
<comment type="caution">
    <text evidence="2">The sequence shown here is derived from an EMBL/GenBank/DDBJ whole genome shotgun (WGS) entry which is preliminary data.</text>
</comment>
<dbReference type="Gene3D" id="2.60.40.1190">
    <property type="match status" value="1"/>
</dbReference>
<protein>
    <recommendedName>
        <fullName evidence="1">Carbohydrate-binding domain-containing protein</fullName>
    </recommendedName>
</protein>